<name>A0C140_PARTE</name>
<dbReference type="InterPro" id="IPR001005">
    <property type="entry name" value="SANT/Myb"/>
</dbReference>
<dbReference type="RefSeq" id="XP_001431905.1">
    <property type="nucleotide sequence ID" value="XM_001431868.1"/>
</dbReference>
<evidence type="ECO:0000259" key="1">
    <source>
        <dbReference type="PROSITE" id="PS50090"/>
    </source>
</evidence>
<dbReference type="SUPFAM" id="SSF46689">
    <property type="entry name" value="Homeodomain-like"/>
    <property type="match status" value="1"/>
</dbReference>
<evidence type="ECO:0000313" key="3">
    <source>
        <dbReference type="Proteomes" id="UP000000600"/>
    </source>
</evidence>
<protein>
    <recommendedName>
        <fullName evidence="1">Myb-like domain-containing protein</fullName>
    </recommendedName>
</protein>
<reference evidence="2 3" key="1">
    <citation type="journal article" date="2006" name="Nature">
        <title>Global trends of whole-genome duplications revealed by the ciliate Paramecium tetraurelia.</title>
        <authorList>
            <consortium name="Genoscope"/>
            <person name="Aury J.-M."/>
            <person name="Jaillon O."/>
            <person name="Duret L."/>
            <person name="Noel B."/>
            <person name="Jubin C."/>
            <person name="Porcel B.M."/>
            <person name="Segurens B."/>
            <person name="Daubin V."/>
            <person name="Anthouard V."/>
            <person name="Aiach N."/>
            <person name="Arnaiz O."/>
            <person name="Billaut A."/>
            <person name="Beisson J."/>
            <person name="Blanc I."/>
            <person name="Bouhouche K."/>
            <person name="Camara F."/>
            <person name="Duharcourt S."/>
            <person name="Guigo R."/>
            <person name="Gogendeau D."/>
            <person name="Katinka M."/>
            <person name="Keller A.-M."/>
            <person name="Kissmehl R."/>
            <person name="Klotz C."/>
            <person name="Koll F."/>
            <person name="Le Moue A."/>
            <person name="Lepere C."/>
            <person name="Malinsky S."/>
            <person name="Nowacki M."/>
            <person name="Nowak J.K."/>
            <person name="Plattner H."/>
            <person name="Poulain J."/>
            <person name="Ruiz F."/>
            <person name="Serrano V."/>
            <person name="Zagulski M."/>
            <person name="Dessen P."/>
            <person name="Betermier M."/>
            <person name="Weissenbach J."/>
            <person name="Scarpelli C."/>
            <person name="Schachter V."/>
            <person name="Sperling L."/>
            <person name="Meyer E."/>
            <person name="Cohen J."/>
            <person name="Wincker P."/>
        </authorList>
    </citation>
    <scope>NUCLEOTIDE SEQUENCE [LARGE SCALE GENOMIC DNA]</scope>
    <source>
        <strain evidence="2 3">Stock d4-2</strain>
    </source>
</reference>
<dbReference type="InParanoid" id="A0C140"/>
<dbReference type="InterPro" id="IPR009057">
    <property type="entry name" value="Homeodomain-like_sf"/>
</dbReference>
<keyword evidence="3" id="KW-1185">Reference proteome</keyword>
<dbReference type="AlphaFoldDB" id="A0C140"/>
<organism evidence="2 3">
    <name type="scientific">Paramecium tetraurelia</name>
    <dbReference type="NCBI Taxonomy" id="5888"/>
    <lineage>
        <taxon>Eukaryota</taxon>
        <taxon>Sar</taxon>
        <taxon>Alveolata</taxon>
        <taxon>Ciliophora</taxon>
        <taxon>Intramacronucleata</taxon>
        <taxon>Oligohymenophorea</taxon>
        <taxon>Peniculida</taxon>
        <taxon>Parameciidae</taxon>
        <taxon>Paramecium</taxon>
    </lineage>
</organism>
<dbReference type="GeneID" id="5017689"/>
<dbReference type="HOGENOM" id="CLU_1550503_0_0_1"/>
<gene>
    <name evidence="2" type="ORF">GSPATT00033983001</name>
</gene>
<dbReference type="EMBL" id="CT868031">
    <property type="protein sequence ID" value="CAK64507.1"/>
    <property type="molecule type" value="Genomic_DNA"/>
</dbReference>
<sequence>MQIEFDQYLSLLTNLDEEVCKKIKEQFLLVQNNQPEALKWNGYQSKLLKSLIQTYCSNQNKIHTQIPDNVWNIISKLLNKSVMDCRSQLENQKKQIFHQQQWSKNEDEALKEICNQYISENKQFNWSDIAKELSQKFHKSTIKLTKFVRDRWINKLNPQIQKGPWDLLKNINL</sequence>
<feature type="domain" description="Myb-like" evidence="1">
    <location>
        <begin position="102"/>
        <end position="156"/>
    </location>
</feature>
<dbReference type="InterPro" id="IPR050560">
    <property type="entry name" value="MYB_TF"/>
</dbReference>
<dbReference type="PANTHER" id="PTHR45614">
    <property type="entry name" value="MYB PROTEIN-RELATED"/>
    <property type="match status" value="1"/>
</dbReference>
<dbReference type="Proteomes" id="UP000000600">
    <property type="component" value="Unassembled WGS sequence"/>
</dbReference>
<proteinExistence type="predicted"/>
<evidence type="ECO:0000313" key="2">
    <source>
        <dbReference type="EMBL" id="CAK64507.1"/>
    </source>
</evidence>
<dbReference type="OrthoDB" id="312119at2759"/>
<dbReference type="Gene3D" id="1.10.10.60">
    <property type="entry name" value="Homeodomain-like"/>
    <property type="match status" value="1"/>
</dbReference>
<dbReference type="KEGG" id="ptm:GSPATT00033983001"/>
<dbReference type="PROSITE" id="PS50090">
    <property type="entry name" value="MYB_LIKE"/>
    <property type="match status" value="1"/>
</dbReference>
<accession>A0C140</accession>
<dbReference type="Pfam" id="PF13921">
    <property type="entry name" value="Myb_DNA-bind_6"/>
    <property type="match status" value="1"/>
</dbReference>
<dbReference type="PANTHER" id="PTHR45614:SF271">
    <property type="entry name" value="MYB DNA BINDING PROTEIN_ TRANSCRIPTION FACTOR-LIKE PROTEIN"/>
    <property type="match status" value="1"/>
</dbReference>